<protein>
    <submittedName>
        <fullName evidence="1">Uncharacterized protein</fullName>
    </submittedName>
</protein>
<dbReference type="STRING" id="1437607.BISA_2230"/>
<dbReference type="EMBL" id="JGZN01000020">
    <property type="protein sequence ID" value="KFI90858.1"/>
    <property type="molecule type" value="Genomic_DNA"/>
</dbReference>
<evidence type="ECO:0000313" key="2">
    <source>
        <dbReference type="Proteomes" id="UP000029066"/>
    </source>
</evidence>
<dbReference type="RefSeq" id="WP_033892109.1">
    <property type="nucleotide sequence ID" value="NZ_JDUT01000018.1"/>
</dbReference>
<name>A0A087D5Q8_9BIFI</name>
<gene>
    <name evidence="1" type="ORF">BISA_2230</name>
</gene>
<proteinExistence type="predicted"/>
<evidence type="ECO:0000313" key="1">
    <source>
        <dbReference type="EMBL" id="KFI90858.1"/>
    </source>
</evidence>
<dbReference type="Proteomes" id="UP000029066">
    <property type="component" value="Unassembled WGS sequence"/>
</dbReference>
<comment type="caution">
    <text evidence="1">The sequence shown here is derived from an EMBL/GenBank/DDBJ whole genome shotgun (WGS) entry which is preliminary data.</text>
</comment>
<accession>A0A087D5Q8</accession>
<sequence>MDESSHGDGYGSGHIEAGREKATILGMVMVLQLRRRLALHDGVDLTEADVAQVFAFTETMDDSLGIIDTLEGAARAMDPAPAALARLLVHRDPPGSRFELHEEHANGDLDCLALGMFIRLNVAAHGFEDAVERQAVALRLEGTGGTAYGREILQRVLTDIHDLTRMQRIMEDRHRG</sequence>
<reference evidence="1 2" key="1">
    <citation type="submission" date="2014-03" db="EMBL/GenBank/DDBJ databases">
        <title>Genomics of Bifidobacteria.</title>
        <authorList>
            <person name="Ventura M."/>
            <person name="Milani C."/>
            <person name="Lugli G.A."/>
        </authorList>
    </citation>
    <scope>NUCLEOTIDE SEQUENCE [LARGE SCALE GENOMIC DNA]</scope>
    <source>
        <strain evidence="1 2">DSM 23967</strain>
    </source>
</reference>
<organism evidence="1 2">
    <name type="scientific">Bifidobacterium saguini DSM 23967</name>
    <dbReference type="NCBI Taxonomy" id="1437607"/>
    <lineage>
        <taxon>Bacteria</taxon>
        <taxon>Bacillati</taxon>
        <taxon>Actinomycetota</taxon>
        <taxon>Actinomycetes</taxon>
        <taxon>Bifidobacteriales</taxon>
        <taxon>Bifidobacteriaceae</taxon>
        <taxon>Bifidobacterium</taxon>
    </lineage>
</organism>
<dbReference type="AlphaFoldDB" id="A0A087D5Q8"/>